<proteinExistence type="predicted"/>
<dbReference type="Pfam" id="PF12070">
    <property type="entry name" value="SCAI"/>
    <property type="match status" value="1"/>
</dbReference>
<dbReference type="AlphaFoldDB" id="A0A2I0X2D4"/>
<sequence>MAQGQGTISATEHFWFLLDKGDRKFSRIRELPNFGRARNDADFQKAFKIYTQLWKLQQENRQKLVEAGLKRWEIGEIASRIAQLYYFQYQRTSDSGNLLEAYVFYEAILTREYFRDSAAASGGSAPDPALANKQLRFFARFLIVCLVLGRRDMVSILANHLRTLVDESRRSFQEIEYKEWKHVVQEIIRFLKLDTSFMNMRPLRYSFVYDTHPDSLPVAASYNSRKGLVLRDAILSSYCHNEVKFAELTLDTFRMLQCLEWEPCGSFSLNIATDSNYNGMGPNRVNLLQDIRDSALPPNPHKVILYRPTITYFLVVLATICEELPPDGILLIYLSASGEIGENYPMLLSSKCSVDAEKQRGDSTDAGMTSPQVSPIKNPFDTSSQSKESYNDKEEAFLWLGSRGIKGSNSLHPCDLIPFTRKPLFLIIDSNNSHAFKVIHGEEKGETMAMLLSPTSQSPAMGAASESSRNQNISQFTMFLTAPVQAFCILLGVSGINMEKETYNNAEKLFSSSLNDWENALLASDELHPIWIEVLGDPFLRRFLLRFVFCRSVLALYNLTFHQEEFLPSCLPDLPDCLHPESDLSESVVLALANFFGVNGHFVFSKGTKVLELMADHRLLVSISYMHESPSNIHELYLEKYE</sequence>
<gene>
    <name evidence="2" type="ORF">MA16_Dca004074</name>
</gene>
<evidence type="ECO:0000313" key="2">
    <source>
        <dbReference type="EMBL" id="PKU82057.1"/>
    </source>
</evidence>
<dbReference type="PANTHER" id="PTHR21243">
    <property type="entry name" value="PROTEIN SCAI"/>
    <property type="match status" value="1"/>
</dbReference>
<evidence type="ECO:0000256" key="1">
    <source>
        <dbReference type="SAM" id="MobiDB-lite"/>
    </source>
</evidence>
<protein>
    <recommendedName>
        <fullName evidence="4">Protein SCAI</fullName>
    </recommendedName>
</protein>
<accession>A0A2I0X2D4</accession>
<dbReference type="GO" id="GO:0003714">
    <property type="term" value="F:transcription corepressor activity"/>
    <property type="evidence" value="ECO:0007669"/>
    <property type="project" value="InterPro"/>
</dbReference>
<dbReference type="Proteomes" id="UP000233837">
    <property type="component" value="Unassembled WGS sequence"/>
</dbReference>
<dbReference type="GO" id="GO:0006351">
    <property type="term" value="P:DNA-templated transcription"/>
    <property type="evidence" value="ECO:0007669"/>
    <property type="project" value="InterPro"/>
</dbReference>
<reference evidence="2 3" key="1">
    <citation type="journal article" date="2016" name="Sci. Rep.">
        <title>The Dendrobium catenatum Lindl. genome sequence provides insights into polysaccharide synthase, floral development and adaptive evolution.</title>
        <authorList>
            <person name="Zhang G.Q."/>
            <person name="Xu Q."/>
            <person name="Bian C."/>
            <person name="Tsai W.C."/>
            <person name="Yeh C.M."/>
            <person name="Liu K.W."/>
            <person name="Yoshida K."/>
            <person name="Zhang L.S."/>
            <person name="Chang S.B."/>
            <person name="Chen F."/>
            <person name="Shi Y."/>
            <person name="Su Y.Y."/>
            <person name="Zhang Y.Q."/>
            <person name="Chen L.J."/>
            <person name="Yin Y."/>
            <person name="Lin M."/>
            <person name="Huang H."/>
            <person name="Deng H."/>
            <person name="Wang Z.W."/>
            <person name="Zhu S.L."/>
            <person name="Zhao X."/>
            <person name="Deng C."/>
            <person name="Niu S.C."/>
            <person name="Huang J."/>
            <person name="Wang M."/>
            <person name="Liu G.H."/>
            <person name="Yang H.J."/>
            <person name="Xiao X.J."/>
            <person name="Hsiao Y.Y."/>
            <person name="Wu W.L."/>
            <person name="Chen Y.Y."/>
            <person name="Mitsuda N."/>
            <person name="Ohme-Takagi M."/>
            <person name="Luo Y.B."/>
            <person name="Van de Peer Y."/>
            <person name="Liu Z.J."/>
        </authorList>
    </citation>
    <scope>NUCLEOTIDE SEQUENCE [LARGE SCALE GENOMIC DNA]</scope>
    <source>
        <tissue evidence="2">The whole plant</tissue>
    </source>
</reference>
<dbReference type="EMBL" id="KZ502211">
    <property type="protein sequence ID" value="PKU82057.1"/>
    <property type="molecule type" value="Genomic_DNA"/>
</dbReference>
<evidence type="ECO:0000313" key="3">
    <source>
        <dbReference type="Proteomes" id="UP000233837"/>
    </source>
</evidence>
<dbReference type="InterPro" id="IPR022709">
    <property type="entry name" value="SCAI"/>
</dbReference>
<name>A0A2I0X2D4_9ASPA</name>
<feature type="region of interest" description="Disordered" evidence="1">
    <location>
        <begin position="359"/>
        <end position="387"/>
    </location>
</feature>
<keyword evidence="3" id="KW-1185">Reference proteome</keyword>
<organism evidence="2 3">
    <name type="scientific">Dendrobium catenatum</name>
    <dbReference type="NCBI Taxonomy" id="906689"/>
    <lineage>
        <taxon>Eukaryota</taxon>
        <taxon>Viridiplantae</taxon>
        <taxon>Streptophyta</taxon>
        <taxon>Embryophyta</taxon>
        <taxon>Tracheophyta</taxon>
        <taxon>Spermatophyta</taxon>
        <taxon>Magnoliopsida</taxon>
        <taxon>Liliopsida</taxon>
        <taxon>Asparagales</taxon>
        <taxon>Orchidaceae</taxon>
        <taxon>Epidendroideae</taxon>
        <taxon>Malaxideae</taxon>
        <taxon>Dendrobiinae</taxon>
        <taxon>Dendrobium</taxon>
    </lineage>
</organism>
<reference evidence="2 3" key="2">
    <citation type="journal article" date="2017" name="Nature">
        <title>The Apostasia genome and the evolution of orchids.</title>
        <authorList>
            <person name="Zhang G.Q."/>
            <person name="Liu K.W."/>
            <person name="Li Z."/>
            <person name="Lohaus R."/>
            <person name="Hsiao Y.Y."/>
            <person name="Niu S.C."/>
            <person name="Wang J.Y."/>
            <person name="Lin Y.C."/>
            <person name="Xu Q."/>
            <person name="Chen L.J."/>
            <person name="Yoshida K."/>
            <person name="Fujiwara S."/>
            <person name="Wang Z.W."/>
            <person name="Zhang Y.Q."/>
            <person name="Mitsuda N."/>
            <person name="Wang M."/>
            <person name="Liu G.H."/>
            <person name="Pecoraro L."/>
            <person name="Huang H.X."/>
            <person name="Xiao X.J."/>
            <person name="Lin M."/>
            <person name="Wu X.Y."/>
            <person name="Wu W.L."/>
            <person name="Chen Y.Y."/>
            <person name="Chang S.B."/>
            <person name="Sakamoto S."/>
            <person name="Ohme-Takagi M."/>
            <person name="Yagi M."/>
            <person name="Zeng S.J."/>
            <person name="Shen C.Y."/>
            <person name="Yeh C.M."/>
            <person name="Luo Y.B."/>
            <person name="Tsai W.C."/>
            <person name="Van de Peer Y."/>
            <person name="Liu Z.J."/>
        </authorList>
    </citation>
    <scope>NUCLEOTIDE SEQUENCE [LARGE SCALE GENOMIC DNA]</scope>
    <source>
        <tissue evidence="2">The whole plant</tissue>
    </source>
</reference>
<evidence type="ECO:0008006" key="4">
    <source>
        <dbReference type="Google" id="ProtNLM"/>
    </source>
</evidence>
<feature type="compositionally biased region" description="Polar residues" evidence="1">
    <location>
        <begin position="366"/>
        <end position="387"/>
    </location>
</feature>